<dbReference type="HOGENOM" id="CLU_005067_1_0_1"/>
<dbReference type="AlphaFoldDB" id="T1G6B0"/>
<sequence>VVDEWIESYKRDRDTHLLELIQFFIHASGCRGQVTLHMQNTMEHAEIIRKMTEEFDEESGDYPLIMTGPQWKKFKVNFCDFISLLVKQCQYSIIYDQFLMDNIISLLTGLTDSQVRAFRHTSTFAAMKLMTALVDVALNLSIALDHTQRQLEAEQSKSKNKQAADRLELLTEKKKETEDNLDEIRHMLTYIFKGVFVHRYRDIRPEIRVICTNEIAVWMKRYPTMFLDDSYLKYIGWTLCDRVGEVRLSCLKCLQPLYDTEEFAPKLELFTNRFKDRIVEMTLDKEYDVSVQALKLVISIFKSNESILQDKDCENVYELVYSSHRALAQAAGEFLTAKLFTTSNQLNNSSLQNAKNKKGKKSSENAPYWRDLVLFFIESELHEHGAYLIDSLWDSCPMLKDWECMTGLLLDEPTKEDDVLDDKQETSLIELMVCCVKQASTGELPVGRGQRKLGTKDLKAISEDRIRMTEHFIVALPQLLSKYTMHSEKTSNLLNIPMHFDLEIYTTGRHEKQLDIFLNHIDTIVEQQTDPEVLNNCSKVLEIFCSDEYLIGNKCSVFRMTLIDKIVSRYFQACASFFDKVGWLVDWLEDPTEDDTFALFKSLERVHAFYSCHNMNNNLSVESFSKIFKEKYHAPKDILCKGIACSFLSIFWQLASLNEQNINEVGGASFSQSRSVRKRLKGLMEKLCLLLSHHEYSVQEEAYISICDLLIIFNKNLGHNNPALAPLVYTPDPIMQEHLIMFLKERVFVEDDDESMDENQKIEELHKRRNQLACFCKLIIYNVLKIKQAADMFKYYIKFYNDYGDIIKLTLSKAKEINKVQTAKTLALSLTQLFSVLQTEFPDEKIETNSEGFVAIKDLARRFSQSFGLDLVKIREAIAYMHKDGILFVVNGSRDAETGVPKNLSFLEILCEFSVKLMKQDKKVVLAYLDNHFENSLREWGDEASSLAMYRHSLLMGDVDVSMATNNKSAAVAAAATTNATAAKVHKKSKNTAVKRKLSLDGWLLLIGWLFLVGCF</sequence>
<dbReference type="Pfam" id="PF08514">
    <property type="entry name" value="STAG"/>
    <property type="match status" value="1"/>
</dbReference>
<dbReference type="InParanoid" id="T1G6B0"/>
<dbReference type="STRING" id="6412.T1G6B0"/>
<dbReference type="GO" id="GO:0003682">
    <property type="term" value="F:chromatin binding"/>
    <property type="evidence" value="ECO:0000318"/>
    <property type="project" value="GO_Central"/>
</dbReference>
<protein>
    <recommendedName>
        <fullName evidence="3">SCD domain-containing protein</fullName>
    </recommendedName>
</protein>
<feature type="domain" description="SCD" evidence="3">
    <location>
        <begin position="196"/>
        <end position="281"/>
    </location>
</feature>
<dbReference type="GeneID" id="20216607"/>
<evidence type="ECO:0000313" key="4">
    <source>
        <dbReference type="EMBL" id="ESN95831.1"/>
    </source>
</evidence>
<dbReference type="OrthoDB" id="498590at2759"/>
<dbReference type="CTD" id="20216607"/>
<dbReference type="Proteomes" id="UP000015101">
    <property type="component" value="Unassembled WGS sequence"/>
</dbReference>
<evidence type="ECO:0000313" key="5">
    <source>
        <dbReference type="EnsemblMetazoa" id="HelroP86353"/>
    </source>
</evidence>
<evidence type="ECO:0000256" key="2">
    <source>
        <dbReference type="SAM" id="Coils"/>
    </source>
</evidence>
<dbReference type="GO" id="GO:0007062">
    <property type="term" value="P:sister chromatid cohesion"/>
    <property type="evidence" value="ECO:0000318"/>
    <property type="project" value="GO_Central"/>
</dbReference>
<reference evidence="5" key="3">
    <citation type="submission" date="2015-06" db="UniProtKB">
        <authorList>
            <consortium name="EnsemblMetazoa"/>
        </authorList>
    </citation>
    <scope>IDENTIFICATION</scope>
</reference>
<dbReference type="eggNOG" id="KOG2011">
    <property type="taxonomic scope" value="Eukaryota"/>
</dbReference>
<dbReference type="GO" id="GO:0008278">
    <property type="term" value="C:cohesin complex"/>
    <property type="evidence" value="ECO:0000318"/>
    <property type="project" value="GO_Central"/>
</dbReference>
<dbReference type="GO" id="GO:0000785">
    <property type="term" value="C:chromatin"/>
    <property type="evidence" value="ECO:0000318"/>
    <property type="project" value="GO_Central"/>
</dbReference>
<dbReference type="InterPro" id="IPR039662">
    <property type="entry name" value="Cohesin_Scc3/SA"/>
</dbReference>
<evidence type="ECO:0000259" key="3">
    <source>
        <dbReference type="PROSITE" id="PS51425"/>
    </source>
</evidence>
<dbReference type="PANTHER" id="PTHR11199:SF0">
    <property type="entry name" value="LD34181P-RELATED"/>
    <property type="match status" value="1"/>
</dbReference>
<dbReference type="EMBL" id="KB097502">
    <property type="protein sequence ID" value="ESN95831.1"/>
    <property type="molecule type" value="Genomic_DNA"/>
</dbReference>
<dbReference type="EnsemblMetazoa" id="HelroT86353">
    <property type="protein sequence ID" value="HelroP86353"/>
    <property type="gene ID" value="HelroG86353"/>
</dbReference>
<reference evidence="4 6" key="2">
    <citation type="journal article" date="2013" name="Nature">
        <title>Insights into bilaterian evolution from three spiralian genomes.</title>
        <authorList>
            <person name="Simakov O."/>
            <person name="Marletaz F."/>
            <person name="Cho S.J."/>
            <person name="Edsinger-Gonzales E."/>
            <person name="Havlak P."/>
            <person name="Hellsten U."/>
            <person name="Kuo D.H."/>
            <person name="Larsson T."/>
            <person name="Lv J."/>
            <person name="Arendt D."/>
            <person name="Savage R."/>
            <person name="Osoegawa K."/>
            <person name="de Jong P."/>
            <person name="Grimwood J."/>
            <person name="Chapman J.A."/>
            <person name="Shapiro H."/>
            <person name="Aerts A."/>
            <person name="Otillar R.P."/>
            <person name="Terry A.Y."/>
            <person name="Boore J.L."/>
            <person name="Grigoriev I.V."/>
            <person name="Lindberg D.R."/>
            <person name="Seaver E.C."/>
            <person name="Weisblat D.A."/>
            <person name="Putnam N.H."/>
            <person name="Rokhsar D.S."/>
        </authorList>
    </citation>
    <scope>NUCLEOTIDE SEQUENCE</scope>
</reference>
<dbReference type="KEGG" id="hro:HELRODRAFT_86353"/>
<keyword evidence="6" id="KW-1185">Reference proteome</keyword>
<dbReference type="PROSITE" id="PS51425">
    <property type="entry name" value="SCD"/>
    <property type="match status" value="1"/>
</dbReference>
<proteinExistence type="inferred from homology"/>
<dbReference type="InterPro" id="IPR056396">
    <property type="entry name" value="HEAT_SCC3-SA"/>
</dbReference>
<reference evidence="6" key="1">
    <citation type="submission" date="2012-12" db="EMBL/GenBank/DDBJ databases">
        <authorList>
            <person name="Hellsten U."/>
            <person name="Grimwood J."/>
            <person name="Chapman J.A."/>
            <person name="Shapiro H."/>
            <person name="Aerts A."/>
            <person name="Otillar R.P."/>
            <person name="Terry A.Y."/>
            <person name="Boore J.L."/>
            <person name="Simakov O."/>
            <person name="Marletaz F."/>
            <person name="Cho S.-J."/>
            <person name="Edsinger-Gonzales E."/>
            <person name="Havlak P."/>
            <person name="Kuo D.-H."/>
            <person name="Larsson T."/>
            <person name="Lv J."/>
            <person name="Arendt D."/>
            <person name="Savage R."/>
            <person name="Osoegawa K."/>
            <person name="de Jong P."/>
            <person name="Lindberg D.R."/>
            <person name="Seaver E.C."/>
            <person name="Weisblat D.A."/>
            <person name="Putnam N.H."/>
            <person name="Grigoriev I.V."/>
            <person name="Rokhsar D.S."/>
        </authorList>
    </citation>
    <scope>NUCLEOTIDE SEQUENCE</scope>
</reference>
<name>T1G6B0_HELRO</name>
<feature type="coiled-coil region" evidence="2">
    <location>
        <begin position="144"/>
        <end position="187"/>
    </location>
</feature>
<dbReference type="SUPFAM" id="SSF48371">
    <property type="entry name" value="ARM repeat"/>
    <property type="match status" value="1"/>
</dbReference>
<dbReference type="InterPro" id="IPR016024">
    <property type="entry name" value="ARM-type_fold"/>
</dbReference>
<dbReference type="PANTHER" id="PTHR11199">
    <property type="entry name" value="STROMAL ANTIGEN"/>
    <property type="match status" value="1"/>
</dbReference>
<gene>
    <name evidence="5" type="primary">20216607</name>
    <name evidence="4" type="ORF">HELRODRAFT_86353</name>
</gene>
<dbReference type="GO" id="GO:0005634">
    <property type="term" value="C:nucleus"/>
    <property type="evidence" value="ECO:0000318"/>
    <property type="project" value="GO_Central"/>
</dbReference>
<keyword evidence="2" id="KW-0175">Coiled coil</keyword>
<dbReference type="OMA" id="QIQEAAY"/>
<dbReference type="InterPro" id="IPR020839">
    <property type="entry name" value="SCD"/>
</dbReference>
<organism evidence="5 6">
    <name type="scientific">Helobdella robusta</name>
    <name type="common">Californian leech</name>
    <dbReference type="NCBI Taxonomy" id="6412"/>
    <lineage>
        <taxon>Eukaryota</taxon>
        <taxon>Metazoa</taxon>
        <taxon>Spiralia</taxon>
        <taxon>Lophotrochozoa</taxon>
        <taxon>Annelida</taxon>
        <taxon>Clitellata</taxon>
        <taxon>Hirudinea</taxon>
        <taxon>Rhynchobdellida</taxon>
        <taxon>Glossiphoniidae</taxon>
        <taxon>Helobdella</taxon>
    </lineage>
</organism>
<dbReference type="FunCoup" id="T1G6B0">
    <property type="interactions" value="1206"/>
</dbReference>
<comment type="similarity">
    <text evidence="1">Belongs to the SCC3 family.</text>
</comment>
<dbReference type="RefSeq" id="XP_009026041.1">
    <property type="nucleotide sequence ID" value="XM_009027793.1"/>
</dbReference>
<dbReference type="Pfam" id="PF24571">
    <property type="entry name" value="HEAT_SCC3-SA"/>
    <property type="match status" value="1"/>
</dbReference>
<evidence type="ECO:0000313" key="6">
    <source>
        <dbReference type="Proteomes" id="UP000015101"/>
    </source>
</evidence>
<accession>T1G6B0</accession>
<dbReference type="InterPro" id="IPR013721">
    <property type="entry name" value="STAG"/>
</dbReference>
<dbReference type="Pfam" id="PF21581">
    <property type="entry name" value="SCD"/>
    <property type="match status" value="1"/>
</dbReference>
<dbReference type="EMBL" id="AMQM01006706">
    <property type="status" value="NOT_ANNOTATED_CDS"/>
    <property type="molecule type" value="Genomic_DNA"/>
</dbReference>
<evidence type="ECO:0000256" key="1">
    <source>
        <dbReference type="ARBA" id="ARBA00005486"/>
    </source>
</evidence>